<evidence type="ECO:0000313" key="6">
    <source>
        <dbReference type="Proteomes" id="UP001597560"/>
    </source>
</evidence>
<proteinExistence type="predicted"/>
<dbReference type="InterPro" id="IPR026263">
    <property type="entry name" value="Alkaline_phosphatase_prok"/>
</dbReference>
<dbReference type="PANTHER" id="PTHR10151">
    <property type="entry name" value="ECTONUCLEOTIDE PYROPHOSPHATASE/PHOSPHODIESTERASE"/>
    <property type="match status" value="1"/>
</dbReference>
<name>A0ABW6BAW7_9SPHI</name>
<dbReference type="InterPro" id="IPR002591">
    <property type="entry name" value="Phosphodiest/P_Trfase"/>
</dbReference>
<evidence type="ECO:0000256" key="2">
    <source>
        <dbReference type="ARBA" id="ARBA00022723"/>
    </source>
</evidence>
<keyword evidence="1" id="KW-0597">Phosphoprotein</keyword>
<dbReference type="CDD" id="cd16016">
    <property type="entry name" value="AP-SPAP"/>
    <property type="match status" value="1"/>
</dbReference>
<dbReference type="Gene3D" id="3.40.720.10">
    <property type="entry name" value="Alkaline Phosphatase, subunit A"/>
    <property type="match status" value="1"/>
</dbReference>
<dbReference type="EC" id="3.1.3.1" evidence="5"/>
<dbReference type="EMBL" id="JBHUPA010000039">
    <property type="protein sequence ID" value="MFD2965673.1"/>
    <property type="molecule type" value="Genomic_DNA"/>
</dbReference>
<feature type="chain" id="PRO_5047463363" evidence="4">
    <location>
        <begin position="21"/>
        <end position="547"/>
    </location>
</feature>
<organism evidence="5 6">
    <name type="scientific">Olivibacter jilunii</name>
    <dbReference type="NCBI Taxonomy" id="985016"/>
    <lineage>
        <taxon>Bacteria</taxon>
        <taxon>Pseudomonadati</taxon>
        <taxon>Bacteroidota</taxon>
        <taxon>Sphingobacteriia</taxon>
        <taxon>Sphingobacteriales</taxon>
        <taxon>Sphingobacteriaceae</taxon>
        <taxon>Olivibacter</taxon>
    </lineage>
</organism>
<dbReference type="Pfam" id="PF01663">
    <property type="entry name" value="Phosphodiest"/>
    <property type="match status" value="1"/>
</dbReference>
<sequence length="547" mass="61076">MNKRFLFFFLCGFYCYSCFAQTEALKRPKLVVGLVVDQMRWDYLYRFYDRYGEGGFKRILRTGFSHENTYIDHLPTVTAIGHTAVYTGSVPSIHGITGNDFIIEHTGQGMYCTEDATVQGLGVEGRKGHMSPRNLLVSTITDELKLATNFRSKVIGIAIKDRGSILPAGHFADAAYWFGPNASWVSSTYYLKALPQWVQQFNGRQHARKYLEKGWNTLYPIESYKQSSPDNNRYEGHLEGTASPTLPIPAETLLKNGLEVIRDTPFGNSYTLDFAKEAVKQERLGNNPEHVPDFLAVSLSSTDGIGHKFGVNALEVEDMYLRLDQDLAEFFDFLDGEVGKGEYTFFLTADHGASHNNPFFIDHKGAGGYMPQEASADYLNQALKQQFGYDSLVISTANYQIHLNHATIAAKELNEAAIRSFLVNALRRVEGVAYAVDMDSLSTATIAQPIRERLINSYHYERSGVITIIPYPQWKGGNSSQTGTGHGTWNPYDAHIPLLWMGWGIKQGASNRVTLMTDIAPTLAALLHIQEPNGNVGRPLTDLLNLP</sequence>
<dbReference type="InterPro" id="IPR017850">
    <property type="entry name" value="Alkaline_phosphatase_core_sf"/>
</dbReference>
<accession>A0ABW6BAW7</accession>
<feature type="signal peptide" evidence="4">
    <location>
        <begin position="1"/>
        <end position="20"/>
    </location>
</feature>
<gene>
    <name evidence="5" type="primary">pafA</name>
    <name evidence="5" type="ORF">ACFS6J_27985</name>
</gene>
<protein>
    <submittedName>
        <fullName evidence="5">Alkaline phosphatase PafA</fullName>
        <ecNumber evidence="5">3.1.3.1</ecNumber>
    </submittedName>
</protein>
<dbReference type="PIRSF" id="PIRSF031924">
    <property type="entry name" value="Pi-irrepressible_AP"/>
    <property type="match status" value="1"/>
</dbReference>
<evidence type="ECO:0000256" key="1">
    <source>
        <dbReference type="ARBA" id="ARBA00022553"/>
    </source>
</evidence>
<dbReference type="RefSeq" id="WP_377613584.1">
    <property type="nucleotide sequence ID" value="NZ_JBHUPA010000039.1"/>
</dbReference>
<reference evidence="6" key="1">
    <citation type="journal article" date="2019" name="Int. J. Syst. Evol. Microbiol.">
        <title>The Global Catalogue of Microorganisms (GCM) 10K type strain sequencing project: providing services to taxonomists for standard genome sequencing and annotation.</title>
        <authorList>
            <consortium name="The Broad Institute Genomics Platform"/>
            <consortium name="The Broad Institute Genome Sequencing Center for Infectious Disease"/>
            <person name="Wu L."/>
            <person name="Ma J."/>
        </authorList>
    </citation>
    <scope>NUCLEOTIDE SEQUENCE [LARGE SCALE GENOMIC DNA]</scope>
    <source>
        <strain evidence="6">KCTC 23098</strain>
    </source>
</reference>
<dbReference type="GO" id="GO:0004035">
    <property type="term" value="F:alkaline phosphatase activity"/>
    <property type="evidence" value="ECO:0007669"/>
    <property type="project" value="UniProtKB-EC"/>
</dbReference>
<keyword evidence="2" id="KW-0479">Metal-binding</keyword>
<comment type="caution">
    <text evidence="5">The sequence shown here is derived from an EMBL/GenBank/DDBJ whole genome shotgun (WGS) entry which is preliminary data.</text>
</comment>
<evidence type="ECO:0000256" key="4">
    <source>
        <dbReference type="SAM" id="SignalP"/>
    </source>
</evidence>
<keyword evidence="6" id="KW-1185">Reference proteome</keyword>
<dbReference type="PANTHER" id="PTHR10151:SF120">
    <property type="entry name" value="BIS(5'-ADENOSYL)-TRIPHOSPHATASE"/>
    <property type="match status" value="1"/>
</dbReference>
<dbReference type="Proteomes" id="UP001597560">
    <property type="component" value="Unassembled WGS sequence"/>
</dbReference>
<keyword evidence="3 4" id="KW-0732">Signal</keyword>
<dbReference type="NCBIfam" id="NF042991">
    <property type="entry name" value="alk_phos_PafA"/>
    <property type="match status" value="1"/>
</dbReference>
<evidence type="ECO:0000313" key="5">
    <source>
        <dbReference type="EMBL" id="MFD2965673.1"/>
    </source>
</evidence>
<dbReference type="Gene3D" id="3.30.1360.150">
    <property type="match status" value="1"/>
</dbReference>
<dbReference type="SUPFAM" id="SSF53649">
    <property type="entry name" value="Alkaline phosphatase-like"/>
    <property type="match status" value="1"/>
</dbReference>
<evidence type="ECO:0000256" key="3">
    <source>
        <dbReference type="ARBA" id="ARBA00022729"/>
    </source>
</evidence>
<keyword evidence="5" id="KW-0378">Hydrolase</keyword>